<dbReference type="Gene3D" id="3.40.50.980">
    <property type="match status" value="2"/>
</dbReference>
<name>A0ABU9EAC1_9BACT</name>
<dbReference type="InterPro" id="IPR045851">
    <property type="entry name" value="AMP-bd_C_sf"/>
</dbReference>
<dbReference type="InterPro" id="IPR050237">
    <property type="entry name" value="ATP-dep_AMP-bd_enzyme"/>
</dbReference>
<dbReference type="Proteomes" id="UP001484239">
    <property type="component" value="Unassembled WGS sequence"/>
</dbReference>
<dbReference type="PANTHER" id="PTHR43767:SF1">
    <property type="entry name" value="NONRIBOSOMAL PEPTIDE SYNTHASE PES1 (EUROFUNG)-RELATED"/>
    <property type="match status" value="1"/>
</dbReference>
<proteinExistence type="predicted"/>
<evidence type="ECO:0000259" key="1">
    <source>
        <dbReference type="Pfam" id="PF00501"/>
    </source>
</evidence>
<dbReference type="Pfam" id="PF00501">
    <property type="entry name" value="AMP-binding"/>
    <property type="match status" value="1"/>
</dbReference>
<dbReference type="Gene3D" id="2.30.38.10">
    <property type="entry name" value="Luciferase, Domain 3"/>
    <property type="match status" value="1"/>
</dbReference>
<dbReference type="PROSITE" id="PS00455">
    <property type="entry name" value="AMP_BINDING"/>
    <property type="match status" value="1"/>
</dbReference>
<feature type="domain" description="AMP-binding enzyme C-terminal" evidence="2">
    <location>
        <begin position="447"/>
        <end position="522"/>
    </location>
</feature>
<reference evidence="3 4" key="1">
    <citation type="submission" date="2024-02" db="EMBL/GenBank/DDBJ databases">
        <title>A novel Gemmatimonadota bacterium.</title>
        <authorList>
            <person name="Du Z.-J."/>
            <person name="Ye Y.-Q."/>
        </authorList>
    </citation>
    <scope>NUCLEOTIDE SEQUENCE [LARGE SCALE GENOMIC DNA]</scope>
    <source>
        <strain evidence="3 4">DH-20</strain>
    </source>
</reference>
<evidence type="ECO:0000259" key="2">
    <source>
        <dbReference type="Pfam" id="PF13193"/>
    </source>
</evidence>
<evidence type="ECO:0000313" key="4">
    <source>
        <dbReference type="Proteomes" id="UP001484239"/>
    </source>
</evidence>
<evidence type="ECO:0000313" key="3">
    <source>
        <dbReference type="EMBL" id="MEK9501689.1"/>
    </source>
</evidence>
<dbReference type="InterPro" id="IPR000873">
    <property type="entry name" value="AMP-dep_synth/lig_dom"/>
</dbReference>
<accession>A0ABU9EAC1</accession>
<dbReference type="Gene3D" id="3.30.300.30">
    <property type="match status" value="1"/>
</dbReference>
<dbReference type="InterPro" id="IPR025110">
    <property type="entry name" value="AMP-bd_C"/>
</dbReference>
<dbReference type="RefSeq" id="WP_405287085.1">
    <property type="nucleotide sequence ID" value="NZ_JBBHLI010000006.1"/>
</dbReference>
<feature type="domain" description="AMP-dependent synthetase/ligase" evidence="1">
    <location>
        <begin position="34"/>
        <end position="396"/>
    </location>
</feature>
<protein>
    <submittedName>
        <fullName evidence="3">AMP-binding protein</fullName>
    </submittedName>
</protein>
<dbReference type="Pfam" id="PF13193">
    <property type="entry name" value="AMP-binding_C"/>
    <property type="match status" value="1"/>
</dbReference>
<comment type="caution">
    <text evidence="3">The sequence shown here is derived from an EMBL/GenBank/DDBJ whole genome shotgun (WGS) entry which is preliminary data.</text>
</comment>
<dbReference type="SUPFAM" id="SSF56801">
    <property type="entry name" value="Acetyl-CoA synthetase-like"/>
    <property type="match status" value="1"/>
</dbReference>
<gene>
    <name evidence="3" type="ORF">WI372_11920</name>
</gene>
<organism evidence="3 4">
    <name type="scientific">Gaopeijia maritima</name>
    <dbReference type="NCBI Taxonomy" id="3119007"/>
    <lineage>
        <taxon>Bacteria</taxon>
        <taxon>Pseudomonadati</taxon>
        <taxon>Gemmatimonadota</taxon>
        <taxon>Longimicrobiia</taxon>
        <taxon>Gaopeijiales</taxon>
        <taxon>Gaopeijiaceae</taxon>
        <taxon>Gaopeijia</taxon>
    </lineage>
</organism>
<sequence>MRRTGAPRQIWPDEFARRYLDAGHWTDETLPGFFRARAEAHPDRIAVATAEGRHSYAEIDARSDAVAAGLRAAGLEPGDRIVLQLPNIAEFFTAMFGAMRAGLIPVYALPAHRRSEIVHFVQGSDARAFITCDRAVGYDHRVLAREVRAEVGDLPVFVVGEAEEFGSFAALEAGEPERFDDPDPASVAFLQLSGGSTGLSKLIPRTHRDYVYTLRESARICELSADSVYLGTLPIAHNFPMSSPGTLGTFYAGGTVSLALSPSPDAAFAAIERDRVTITGVVPPIAILWSRAAPTTRFDLSSLEVLQVGGARFAPEAARQVEPALGVTLQQVYGMAEGLVNYTRLDDPEEVRVNTQGRPISADDELRIVDLRGEPVADGEAGELLTRGPYTIRRYHADADTNARAFTAEGFYRTGDLVSRTPEGNLVVRGRVSDVINRGGEKIPVEEVENHLIGHAQVVDAVLVPIPDPLLGERSCAVVIADDPAPAARELRAWIRERGVAGFKVPDQFVFVDAFPSTGVGKIDRRDLRAALKRTLHDPESSDE</sequence>
<dbReference type="PANTHER" id="PTHR43767">
    <property type="entry name" value="LONG-CHAIN-FATTY-ACID--COA LIGASE"/>
    <property type="match status" value="1"/>
</dbReference>
<dbReference type="EMBL" id="JBBHLI010000006">
    <property type="protein sequence ID" value="MEK9501689.1"/>
    <property type="molecule type" value="Genomic_DNA"/>
</dbReference>
<dbReference type="InterPro" id="IPR020845">
    <property type="entry name" value="AMP-binding_CS"/>
</dbReference>
<keyword evidence="4" id="KW-1185">Reference proteome</keyword>